<evidence type="ECO:0000313" key="3">
    <source>
        <dbReference type="Proteomes" id="UP000887013"/>
    </source>
</evidence>
<accession>A0A8X6P248</accession>
<feature type="region of interest" description="Disordered" evidence="1">
    <location>
        <begin position="58"/>
        <end position="79"/>
    </location>
</feature>
<dbReference type="AlphaFoldDB" id="A0A8X6P248"/>
<protein>
    <submittedName>
        <fullName evidence="2">Uncharacterized protein</fullName>
    </submittedName>
</protein>
<reference evidence="2" key="1">
    <citation type="submission" date="2020-08" db="EMBL/GenBank/DDBJ databases">
        <title>Multicomponent nature underlies the extraordinary mechanical properties of spider dragline silk.</title>
        <authorList>
            <person name="Kono N."/>
            <person name="Nakamura H."/>
            <person name="Mori M."/>
            <person name="Yoshida Y."/>
            <person name="Ohtoshi R."/>
            <person name="Malay A.D."/>
            <person name="Moran D.A.P."/>
            <person name="Tomita M."/>
            <person name="Numata K."/>
            <person name="Arakawa K."/>
        </authorList>
    </citation>
    <scope>NUCLEOTIDE SEQUENCE</scope>
</reference>
<keyword evidence="3" id="KW-1185">Reference proteome</keyword>
<proteinExistence type="predicted"/>
<sequence>MTSEVVHESVSIPDVVAIIKTLNTAEQCLKADGRINEYLAAIPLTTFNNTEDQTNYKSELLSGGSTPKVCPDQTRGISS</sequence>
<organism evidence="2 3">
    <name type="scientific">Nephila pilipes</name>
    <name type="common">Giant wood spider</name>
    <name type="synonym">Nephila maculata</name>
    <dbReference type="NCBI Taxonomy" id="299642"/>
    <lineage>
        <taxon>Eukaryota</taxon>
        <taxon>Metazoa</taxon>
        <taxon>Ecdysozoa</taxon>
        <taxon>Arthropoda</taxon>
        <taxon>Chelicerata</taxon>
        <taxon>Arachnida</taxon>
        <taxon>Araneae</taxon>
        <taxon>Araneomorphae</taxon>
        <taxon>Entelegynae</taxon>
        <taxon>Araneoidea</taxon>
        <taxon>Nephilidae</taxon>
        <taxon>Nephila</taxon>
    </lineage>
</organism>
<dbReference type="EMBL" id="BMAW01015531">
    <property type="protein sequence ID" value="GFT44332.1"/>
    <property type="molecule type" value="Genomic_DNA"/>
</dbReference>
<gene>
    <name evidence="2" type="ORF">NPIL_532961</name>
</gene>
<evidence type="ECO:0000256" key="1">
    <source>
        <dbReference type="SAM" id="MobiDB-lite"/>
    </source>
</evidence>
<dbReference type="Proteomes" id="UP000887013">
    <property type="component" value="Unassembled WGS sequence"/>
</dbReference>
<comment type="caution">
    <text evidence="2">The sequence shown here is derived from an EMBL/GenBank/DDBJ whole genome shotgun (WGS) entry which is preliminary data.</text>
</comment>
<evidence type="ECO:0000313" key="2">
    <source>
        <dbReference type="EMBL" id="GFT44332.1"/>
    </source>
</evidence>
<name>A0A8X6P248_NEPPI</name>